<evidence type="ECO:0000256" key="2">
    <source>
        <dbReference type="ARBA" id="ARBA00009993"/>
    </source>
</evidence>
<evidence type="ECO:0000313" key="6">
    <source>
        <dbReference type="Proteomes" id="UP000807342"/>
    </source>
</evidence>
<gene>
    <name evidence="5" type="ORF">P691DRAFT_141396</name>
</gene>
<dbReference type="InterPro" id="IPR001232">
    <property type="entry name" value="SKP1-like"/>
</dbReference>
<organism evidence="5 6">
    <name type="scientific">Macrolepiota fuliginosa MF-IS2</name>
    <dbReference type="NCBI Taxonomy" id="1400762"/>
    <lineage>
        <taxon>Eukaryota</taxon>
        <taxon>Fungi</taxon>
        <taxon>Dikarya</taxon>
        <taxon>Basidiomycota</taxon>
        <taxon>Agaricomycotina</taxon>
        <taxon>Agaricomycetes</taxon>
        <taxon>Agaricomycetidae</taxon>
        <taxon>Agaricales</taxon>
        <taxon>Agaricineae</taxon>
        <taxon>Agaricaceae</taxon>
        <taxon>Macrolepiota</taxon>
    </lineage>
</organism>
<keyword evidence="6" id="KW-1185">Reference proteome</keyword>
<dbReference type="Gene3D" id="3.30.710.10">
    <property type="entry name" value="Potassium Channel Kv1.1, Chain A"/>
    <property type="match status" value="1"/>
</dbReference>
<dbReference type="PANTHER" id="PTHR20648">
    <property type="entry name" value="ELONGIN-C"/>
    <property type="match status" value="1"/>
</dbReference>
<comment type="similarity">
    <text evidence="2">Belongs to the SKP1 family.</text>
</comment>
<evidence type="ECO:0000313" key="5">
    <source>
        <dbReference type="EMBL" id="KAF9447102.1"/>
    </source>
</evidence>
<sequence length="115" mass="12922">MQKEQAQAAGSADNDWVRVTSNDGFSFIVRRKVTKASGTMKSMLDVSSSYAEAVTKTCPSGQRAIIAEKLVEYMSFKSHYETVGPKEDIPIHEFMERIPREVVLELLLAADYQEM</sequence>
<accession>A0A9P5XBR4</accession>
<dbReference type="GO" id="GO:0006511">
    <property type="term" value="P:ubiquitin-dependent protein catabolic process"/>
    <property type="evidence" value="ECO:0007669"/>
    <property type="project" value="InterPro"/>
</dbReference>
<dbReference type="SMART" id="SM00512">
    <property type="entry name" value="Skp1"/>
    <property type="match status" value="1"/>
</dbReference>
<evidence type="ECO:0000256" key="1">
    <source>
        <dbReference type="ARBA" id="ARBA00004123"/>
    </source>
</evidence>
<evidence type="ECO:0000256" key="3">
    <source>
        <dbReference type="ARBA" id="ARBA00021347"/>
    </source>
</evidence>
<dbReference type="InterPro" id="IPR011333">
    <property type="entry name" value="SKP1/BTB/POZ_sf"/>
</dbReference>
<evidence type="ECO:0000256" key="4">
    <source>
        <dbReference type="ARBA" id="ARBA00023242"/>
    </source>
</evidence>
<comment type="subcellular location">
    <subcellularLocation>
        <location evidence="1">Nucleus</location>
    </subcellularLocation>
</comment>
<dbReference type="FunFam" id="3.30.710.10:FF:000035">
    <property type="entry name" value="Elongin C transcription elongation factor"/>
    <property type="match status" value="1"/>
</dbReference>
<dbReference type="SUPFAM" id="SSF54695">
    <property type="entry name" value="POZ domain"/>
    <property type="match status" value="1"/>
</dbReference>
<keyword evidence="4" id="KW-0539">Nucleus</keyword>
<dbReference type="Proteomes" id="UP000807342">
    <property type="component" value="Unassembled WGS sequence"/>
</dbReference>
<dbReference type="EMBL" id="MU151215">
    <property type="protein sequence ID" value="KAF9447102.1"/>
    <property type="molecule type" value="Genomic_DNA"/>
</dbReference>
<name>A0A9P5XBR4_9AGAR</name>
<reference evidence="5" key="1">
    <citation type="submission" date="2020-11" db="EMBL/GenBank/DDBJ databases">
        <authorList>
            <consortium name="DOE Joint Genome Institute"/>
            <person name="Ahrendt S."/>
            <person name="Riley R."/>
            <person name="Andreopoulos W."/>
            <person name="Labutti K."/>
            <person name="Pangilinan J."/>
            <person name="Ruiz-Duenas F.J."/>
            <person name="Barrasa J.M."/>
            <person name="Sanchez-Garcia M."/>
            <person name="Camarero S."/>
            <person name="Miyauchi S."/>
            <person name="Serrano A."/>
            <person name="Linde D."/>
            <person name="Babiker R."/>
            <person name="Drula E."/>
            <person name="Ayuso-Fernandez I."/>
            <person name="Pacheco R."/>
            <person name="Padilla G."/>
            <person name="Ferreira P."/>
            <person name="Barriuso J."/>
            <person name="Kellner H."/>
            <person name="Castanera R."/>
            <person name="Alfaro M."/>
            <person name="Ramirez L."/>
            <person name="Pisabarro A.G."/>
            <person name="Kuo A."/>
            <person name="Tritt A."/>
            <person name="Lipzen A."/>
            <person name="He G."/>
            <person name="Yan M."/>
            <person name="Ng V."/>
            <person name="Cullen D."/>
            <person name="Martin F."/>
            <person name="Rosso M.-N."/>
            <person name="Henrissat B."/>
            <person name="Hibbett D."/>
            <person name="Martinez A.T."/>
            <person name="Grigoriev I.V."/>
        </authorList>
    </citation>
    <scope>NUCLEOTIDE SEQUENCE</scope>
    <source>
        <strain evidence="5">MF-IS2</strain>
    </source>
</reference>
<dbReference type="AlphaFoldDB" id="A0A9P5XBR4"/>
<dbReference type="InterPro" id="IPR039948">
    <property type="entry name" value="ELC1"/>
</dbReference>
<comment type="caution">
    <text evidence="5">The sequence shown here is derived from an EMBL/GenBank/DDBJ whole genome shotgun (WGS) entry which is preliminary data.</text>
</comment>
<dbReference type="GO" id="GO:0005634">
    <property type="term" value="C:nucleus"/>
    <property type="evidence" value="ECO:0007669"/>
    <property type="project" value="UniProtKB-SubCell"/>
</dbReference>
<protein>
    <recommendedName>
        <fullName evidence="3">Elongin-C</fullName>
    </recommendedName>
</protein>
<proteinExistence type="inferred from homology"/>
<dbReference type="OrthoDB" id="249087at2759"/>